<accession>A0A6I9RG74</accession>
<evidence type="ECO:0000256" key="1">
    <source>
        <dbReference type="ARBA" id="ARBA00001936"/>
    </source>
</evidence>
<evidence type="ECO:0000313" key="13">
    <source>
        <dbReference type="RefSeq" id="XP_010926170.2"/>
    </source>
</evidence>
<evidence type="ECO:0000256" key="7">
    <source>
        <dbReference type="ARBA" id="ARBA00022842"/>
    </source>
</evidence>
<dbReference type="Pfam" id="PF00035">
    <property type="entry name" value="dsrm"/>
    <property type="match status" value="1"/>
</dbReference>
<keyword evidence="3" id="KW-0540">Nuclease</keyword>
<dbReference type="SUPFAM" id="SSF69065">
    <property type="entry name" value="RNase III domain-like"/>
    <property type="match status" value="1"/>
</dbReference>
<evidence type="ECO:0000256" key="3">
    <source>
        <dbReference type="ARBA" id="ARBA00022722"/>
    </source>
</evidence>
<evidence type="ECO:0000259" key="10">
    <source>
        <dbReference type="PROSITE" id="PS50137"/>
    </source>
</evidence>
<dbReference type="Pfam" id="PF00636">
    <property type="entry name" value="Ribonuclease_3"/>
    <property type="match status" value="1"/>
</dbReference>
<dbReference type="FunFam" id="1.10.1520.10:FF:000004">
    <property type="entry name" value="Endoribonuclease dicer-like 1"/>
    <property type="match status" value="1"/>
</dbReference>
<proteinExistence type="predicted"/>
<feature type="domain" description="DRBM" evidence="10">
    <location>
        <begin position="244"/>
        <end position="307"/>
    </location>
</feature>
<dbReference type="GO" id="GO:0030422">
    <property type="term" value="P:siRNA processing"/>
    <property type="evidence" value="ECO:0007669"/>
    <property type="project" value="TreeGrafter"/>
</dbReference>
<evidence type="ECO:0000313" key="12">
    <source>
        <dbReference type="Proteomes" id="UP000504607"/>
    </source>
</evidence>
<gene>
    <name evidence="13" type="primary">LOC105048540</name>
</gene>
<sequence>MVDTADQQLTLPKVVIQLSRRRKVCSQFEIAPAPNLADHKRTMLGPAGADFASSSLPPLVDAGDEGMRTAVAKVERMLAYSFRDPRLLEEALTHSSDTEHPSYQRLEFLGDAALCLAFTNYVYLNNPGAGPGQLTVLRAANISTEKLARVAVRHDLYRLVRRNSPMLDQIVDEFTQSVLRERDEDLGCLHHGGSSVKAPKVLADIVESITAAVYVDCDFNLKTLWRVIRSMLEPIITLETLDEQPVTTLYELCQKRGKSVYFKNWKKGQTNVMNVFVDDKLIGIGSSEQKIIAKLNAARDALEKLLCPEAEYMDMEPSLPRGDEAGEQVEGSKQKLSELCSKNRWPRPVYKIEREHGPAHDKRFICSVQIETSDNAFMTLSDPKSRVKDAENAAACKMLSEILIGVE</sequence>
<dbReference type="SMART" id="SM00535">
    <property type="entry name" value="RIBOc"/>
    <property type="match status" value="1"/>
</dbReference>
<dbReference type="PANTHER" id="PTHR14950:SF49">
    <property type="entry name" value="RIBONUCLEASE 3-LIKE PROTEIN 2-RELATED"/>
    <property type="match status" value="1"/>
</dbReference>
<comment type="cofactor">
    <cofactor evidence="2">
        <name>Mg(2+)</name>
        <dbReference type="ChEBI" id="CHEBI:18420"/>
    </cofactor>
</comment>
<comment type="cofactor">
    <cofactor evidence="1">
        <name>Mn(2+)</name>
        <dbReference type="ChEBI" id="CHEBI:29035"/>
    </cofactor>
</comment>
<dbReference type="PROSITE" id="PS50142">
    <property type="entry name" value="RNASE_3_2"/>
    <property type="match status" value="1"/>
</dbReference>
<dbReference type="GO" id="GO:0005737">
    <property type="term" value="C:cytoplasm"/>
    <property type="evidence" value="ECO:0007669"/>
    <property type="project" value="TreeGrafter"/>
</dbReference>
<dbReference type="GeneID" id="105048540"/>
<feature type="domain" description="DRBM" evidence="10">
    <location>
        <begin position="331"/>
        <end position="404"/>
    </location>
</feature>
<evidence type="ECO:0000256" key="2">
    <source>
        <dbReference type="ARBA" id="ARBA00001946"/>
    </source>
</evidence>
<dbReference type="InParanoid" id="A0A6I9RG74"/>
<dbReference type="GO" id="GO:0046872">
    <property type="term" value="F:metal ion binding"/>
    <property type="evidence" value="ECO:0007669"/>
    <property type="project" value="UniProtKB-KW"/>
</dbReference>
<dbReference type="Pfam" id="PF14709">
    <property type="entry name" value="DND1_DSRM"/>
    <property type="match status" value="1"/>
</dbReference>
<protein>
    <submittedName>
        <fullName evidence="13">Ribonuclease 3-like protein 2 isoform X1</fullName>
    </submittedName>
</protein>
<keyword evidence="8 9" id="KW-0694">RNA-binding</keyword>
<evidence type="ECO:0000256" key="6">
    <source>
        <dbReference type="ARBA" id="ARBA00022801"/>
    </source>
</evidence>
<keyword evidence="12" id="KW-1185">Reference proteome</keyword>
<keyword evidence="4" id="KW-0479">Metal-binding</keyword>
<dbReference type="PROSITE" id="PS50137">
    <property type="entry name" value="DS_RBD"/>
    <property type="match status" value="2"/>
</dbReference>
<evidence type="ECO:0000256" key="4">
    <source>
        <dbReference type="ARBA" id="ARBA00022723"/>
    </source>
</evidence>
<evidence type="ECO:0000256" key="5">
    <source>
        <dbReference type="ARBA" id="ARBA00022759"/>
    </source>
</evidence>
<evidence type="ECO:0000259" key="11">
    <source>
        <dbReference type="PROSITE" id="PS50142"/>
    </source>
</evidence>
<evidence type="ECO:0000256" key="9">
    <source>
        <dbReference type="PROSITE-ProRule" id="PRU00266"/>
    </source>
</evidence>
<dbReference type="Gene3D" id="1.10.1520.10">
    <property type="entry name" value="Ribonuclease III domain"/>
    <property type="match status" value="1"/>
</dbReference>
<dbReference type="RefSeq" id="XP_010926170.2">
    <property type="nucleotide sequence ID" value="XM_010927868.3"/>
</dbReference>
<dbReference type="GO" id="GO:0003723">
    <property type="term" value="F:RNA binding"/>
    <property type="evidence" value="ECO:0007669"/>
    <property type="project" value="UniProtKB-UniRule"/>
</dbReference>
<dbReference type="FunCoup" id="A0A6I9RG74">
    <property type="interactions" value="5"/>
</dbReference>
<dbReference type="InterPro" id="IPR000999">
    <property type="entry name" value="RNase_III_dom"/>
</dbReference>
<dbReference type="Gene3D" id="3.30.160.20">
    <property type="match status" value="2"/>
</dbReference>
<dbReference type="PROSITE" id="PS00517">
    <property type="entry name" value="RNASE_3_1"/>
    <property type="match status" value="1"/>
</dbReference>
<dbReference type="InterPro" id="IPR014720">
    <property type="entry name" value="dsRBD_dom"/>
</dbReference>
<evidence type="ECO:0000256" key="8">
    <source>
        <dbReference type="ARBA" id="ARBA00022884"/>
    </source>
</evidence>
<dbReference type="InterPro" id="IPR036389">
    <property type="entry name" value="RNase_III_sf"/>
</dbReference>
<reference evidence="13" key="1">
    <citation type="submission" date="2025-08" db="UniProtKB">
        <authorList>
            <consortium name="RefSeq"/>
        </authorList>
    </citation>
    <scope>IDENTIFICATION</scope>
</reference>
<dbReference type="GO" id="GO:0005634">
    <property type="term" value="C:nucleus"/>
    <property type="evidence" value="ECO:0007669"/>
    <property type="project" value="TreeGrafter"/>
</dbReference>
<dbReference type="KEGG" id="egu:105048540"/>
<keyword evidence="6" id="KW-0378">Hydrolase</keyword>
<dbReference type="AlphaFoldDB" id="A0A6I9RG74"/>
<keyword evidence="7" id="KW-0460">Magnesium</keyword>
<dbReference type="OrthoDB" id="416741at2759"/>
<dbReference type="SUPFAM" id="SSF54768">
    <property type="entry name" value="dsRNA-binding domain-like"/>
    <property type="match status" value="2"/>
</dbReference>
<organism evidence="12 13">
    <name type="scientific">Elaeis guineensis var. tenera</name>
    <name type="common">Oil palm</name>
    <dbReference type="NCBI Taxonomy" id="51953"/>
    <lineage>
        <taxon>Eukaryota</taxon>
        <taxon>Viridiplantae</taxon>
        <taxon>Streptophyta</taxon>
        <taxon>Embryophyta</taxon>
        <taxon>Tracheophyta</taxon>
        <taxon>Spermatophyta</taxon>
        <taxon>Magnoliopsida</taxon>
        <taxon>Liliopsida</taxon>
        <taxon>Arecaceae</taxon>
        <taxon>Arecoideae</taxon>
        <taxon>Cocoseae</taxon>
        <taxon>Elaeidinae</taxon>
        <taxon>Elaeis</taxon>
    </lineage>
</organism>
<dbReference type="GO" id="GO:0004525">
    <property type="term" value="F:ribonuclease III activity"/>
    <property type="evidence" value="ECO:0007669"/>
    <property type="project" value="InterPro"/>
</dbReference>
<keyword evidence="5" id="KW-0255">Endonuclease</keyword>
<dbReference type="PANTHER" id="PTHR14950">
    <property type="entry name" value="DICER-RELATED"/>
    <property type="match status" value="1"/>
</dbReference>
<feature type="domain" description="RNase III" evidence="11">
    <location>
        <begin position="71"/>
        <end position="218"/>
    </location>
</feature>
<name>A0A6I9RG74_ELAGV</name>
<dbReference type="Proteomes" id="UP000504607">
    <property type="component" value="Chromosome 7"/>
</dbReference>
<dbReference type="CDD" id="cd00593">
    <property type="entry name" value="RIBOc"/>
    <property type="match status" value="1"/>
</dbReference>
<dbReference type="SMART" id="SM00358">
    <property type="entry name" value="DSRM"/>
    <property type="match status" value="2"/>
</dbReference>